<dbReference type="Proteomes" id="UP001358193">
    <property type="component" value="Segment"/>
</dbReference>
<evidence type="ECO:0000256" key="3">
    <source>
        <dbReference type="ARBA" id="ARBA00023125"/>
    </source>
</evidence>
<accession>A0ABZ0Z3A7</accession>
<keyword evidence="3" id="KW-0238">DNA-binding</keyword>
<reference evidence="8 9" key="1">
    <citation type="submission" date="2023-11" db="EMBL/GenBank/DDBJ databases">
        <authorList>
            <person name="Cook R."/>
            <person name="Crisci M."/>
            <person name="Pye H."/>
            <person name="Adriaenssens E."/>
            <person name="Santini J."/>
        </authorList>
    </citation>
    <scope>NUCLEOTIDE SEQUENCE [LARGE SCALE GENOMIC DNA]</scope>
    <source>
        <strain evidence="8">Lak_Megaphage_Sonny</strain>
    </source>
</reference>
<keyword evidence="5" id="KW-0175">Coiled coil</keyword>
<feature type="coiled-coil region" evidence="5">
    <location>
        <begin position="230"/>
        <end position="273"/>
    </location>
</feature>
<keyword evidence="2" id="KW-0815">Transposition</keyword>
<keyword evidence="4" id="KW-0233">DNA recombination</keyword>
<evidence type="ECO:0000259" key="6">
    <source>
        <dbReference type="Pfam" id="PF01385"/>
    </source>
</evidence>
<dbReference type="InterPro" id="IPR010095">
    <property type="entry name" value="Cas12f1-like_TNB"/>
</dbReference>
<dbReference type="Pfam" id="PF01385">
    <property type="entry name" value="OrfB_IS605"/>
    <property type="match status" value="2"/>
</dbReference>
<dbReference type="EMBL" id="OR769223">
    <property type="protein sequence ID" value="WQJ53690.1"/>
    <property type="molecule type" value="Genomic_DNA"/>
</dbReference>
<feature type="domain" description="Probable transposase IS891/IS1136/IS1341" evidence="6">
    <location>
        <begin position="257"/>
        <end position="327"/>
    </location>
</feature>
<evidence type="ECO:0000259" key="7">
    <source>
        <dbReference type="Pfam" id="PF07282"/>
    </source>
</evidence>
<feature type="domain" description="Probable transposase IS891/IS1136/IS1341" evidence="6">
    <location>
        <begin position="194"/>
        <end position="245"/>
    </location>
</feature>
<evidence type="ECO:0000313" key="8">
    <source>
        <dbReference type="EMBL" id="WQJ53690.1"/>
    </source>
</evidence>
<dbReference type="Pfam" id="PF07282">
    <property type="entry name" value="Cas12f1-like_TNB"/>
    <property type="match status" value="1"/>
</dbReference>
<evidence type="ECO:0000256" key="2">
    <source>
        <dbReference type="ARBA" id="ARBA00022578"/>
    </source>
</evidence>
<evidence type="ECO:0000313" key="9">
    <source>
        <dbReference type="Proteomes" id="UP001358193"/>
    </source>
</evidence>
<name>A0ABZ0Z3A7_9CAUD</name>
<evidence type="ECO:0000256" key="4">
    <source>
        <dbReference type="ARBA" id="ARBA00023172"/>
    </source>
</evidence>
<evidence type="ECO:0000256" key="1">
    <source>
        <dbReference type="ARBA" id="ARBA00008761"/>
    </source>
</evidence>
<sequence length="458" mass="53411">MKLVDRHIIKKSNVHYKDLLELLHKSKNLYNAACYMVRQHYFRMSNQQYTEDPITENKKYANYQLVNKYMKALKNPDYNALPINTSQEVLKQVDKAYISFFKLLKLKQQGLYDEDVDIPGYKNKNGFNLLVFNRMFISDVYLKKGLLKIPKTDIVLKINKLKTEFSQLRILLQGKDIVLEFIYDKGIETVKGLDPNKFYSIDLGLNNLATVASNCSQSFIISGKPVKQINQRYNKEKAHLQTKLNIKEQIYNLEGLDKSIELSDEEYKKLQKKHSKDVKYTSKNIKKLGTKRKYKIEDYFHKSTRYIVNQAVENHIGTIIIGQNKGWKQDINIGKKNDQNFVDVPFCKFINMLTYKAELKGIKVVLTEESYTSKASFIDNDFIPVYDEENHVEYEFSGKRIKRGLYKSKEGILLNADLNGAFNIMRKIIPNVTVEGLDLADKGFLFNPQRIDLSKQNH</sequence>
<dbReference type="NCBIfam" id="NF040570">
    <property type="entry name" value="guided_TnpB"/>
    <property type="match status" value="1"/>
</dbReference>
<feature type="domain" description="Cas12f1-like TNB" evidence="7">
    <location>
        <begin position="346"/>
        <end position="424"/>
    </location>
</feature>
<organism evidence="8 9">
    <name type="scientific">phage Lak_Megaphage_Sonny</name>
    <dbReference type="NCBI Taxonomy" id="3109229"/>
    <lineage>
        <taxon>Viruses</taxon>
        <taxon>Duplodnaviria</taxon>
        <taxon>Heunggongvirae</taxon>
        <taxon>Uroviricota</taxon>
        <taxon>Caudoviricetes</taxon>
        <taxon>Caudoviricetes code 15 clade</taxon>
    </lineage>
</organism>
<comment type="similarity">
    <text evidence="1">In the C-terminal section; belongs to the transposase 35 family.</text>
</comment>
<evidence type="ECO:0000256" key="5">
    <source>
        <dbReference type="SAM" id="Coils"/>
    </source>
</evidence>
<protein>
    <submittedName>
        <fullName evidence="8">Transposase</fullName>
    </submittedName>
</protein>
<proteinExistence type="inferred from homology"/>
<keyword evidence="9" id="KW-1185">Reference proteome</keyword>
<dbReference type="NCBIfam" id="TIGR01766">
    <property type="entry name" value="IS200/IS605 family accessory protein TnpB-like domain"/>
    <property type="match status" value="1"/>
</dbReference>
<dbReference type="InterPro" id="IPR001959">
    <property type="entry name" value="Transposase"/>
</dbReference>